<evidence type="ECO:0000256" key="1">
    <source>
        <dbReference type="SAM" id="MobiDB-lite"/>
    </source>
</evidence>
<protein>
    <submittedName>
        <fullName evidence="2">AlNc14C108G6304 protein</fullName>
    </submittedName>
</protein>
<name>F0WI98_9STRA</name>
<organism evidence="2">
    <name type="scientific">Albugo laibachii Nc14</name>
    <dbReference type="NCBI Taxonomy" id="890382"/>
    <lineage>
        <taxon>Eukaryota</taxon>
        <taxon>Sar</taxon>
        <taxon>Stramenopiles</taxon>
        <taxon>Oomycota</taxon>
        <taxon>Peronosporomycetes</taxon>
        <taxon>Albuginales</taxon>
        <taxon>Albuginaceae</taxon>
        <taxon>Albugo</taxon>
    </lineage>
</organism>
<dbReference type="AlphaFoldDB" id="F0WI98"/>
<feature type="compositionally biased region" description="Polar residues" evidence="1">
    <location>
        <begin position="726"/>
        <end position="737"/>
    </location>
</feature>
<feature type="compositionally biased region" description="Polar residues" evidence="1">
    <location>
        <begin position="673"/>
        <end position="688"/>
    </location>
</feature>
<dbReference type="HOGENOM" id="CLU_376615_0_0_1"/>
<feature type="region of interest" description="Disordered" evidence="1">
    <location>
        <begin position="377"/>
        <end position="396"/>
    </location>
</feature>
<dbReference type="EMBL" id="FR824153">
    <property type="protein sequence ID" value="CCA20977.1"/>
    <property type="molecule type" value="Genomic_DNA"/>
</dbReference>
<feature type="region of interest" description="Disordered" evidence="1">
    <location>
        <begin position="173"/>
        <end position="195"/>
    </location>
</feature>
<evidence type="ECO:0000313" key="2">
    <source>
        <dbReference type="EMBL" id="CCA20977.1"/>
    </source>
</evidence>
<feature type="compositionally biased region" description="Low complexity" evidence="1">
    <location>
        <begin position="378"/>
        <end position="387"/>
    </location>
</feature>
<gene>
    <name evidence="2" type="primary">AlNc14C108G6304</name>
    <name evidence="2" type="ORF">ALNC14_071200</name>
</gene>
<feature type="region of interest" description="Disordered" evidence="1">
    <location>
        <begin position="661"/>
        <end position="737"/>
    </location>
</feature>
<sequence>MIVQSRLDGVLNALFDIQNCGVLRAARNSLDLGTTIIADCAAVSPAPYAHRISSRQLSLRSVLLATNEFKGAIMGRLLNHDEWFSEEGCTQEGKVPTIKSTPNQARIERMTIPEATEAVISRTTSDDTVRSLRRQVTVEAVSTTRTKVQSTEKGGFRRNLRRLFGLNASKGKSLNKVTKKQDTQANISMPSPPPAPIGPEVEQVQAAQQYPVSIECGAVKLQRRDTFESLFAFDGPDSSSGAGNETFFSWDKVSRSTDQLEVLNERRPSFDEPIALGITKKENFQTVAGLYRPLSSRSDPIDQLLQGMDISFDESKMSTEFHGSSIEPKAHSEDLHGHITTTPKNTDEDTQRLTDKVSALEKELALLKQMIQFDLRQSSMKSETTSSRSEHSENEDFISTGIRSTSYDALFEVEDTQRSTRVETPTIMTTSRSISSAICEELSAQNPMKLEEPTTQTSSRSSSSSSMTIFQEENKQIPTKVEETTHQTNSSCIGVMLFEEERWESSYQDDIAEHLHYSVENSNSDSHLEEEIDWNRIREARQPLESKSSNAGAAQILVAASLDEPIELATQVKLPVFSEGFDPLDHLDSDVLLQVQRPAKPPMAFKESEEVPDVIVGRSSSPSRESFPEEIKTIVEDSDQSIDRLDGSLQKEYDEAWNRMRQEAKERKKKSQQKQYRLKQSTLHASSRSTRRRHIACSRDDSTFDPLILLPPASTKPELRRKSKGNRNTSGSKQSER</sequence>
<reference evidence="2" key="2">
    <citation type="submission" date="2011-02" db="EMBL/GenBank/DDBJ databases">
        <authorList>
            <person name="MacLean D."/>
        </authorList>
    </citation>
    <scope>NUCLEOTIDE SEQUENCE</scope>
</reference>
<proteinExistence type="predicted"/>
<reference evidence="2" key="1">
    <citation type="journal article" date="2011" name="PLoS Biol.">
        <title>Gene gain and loss during evolution of obligate parasitism in the white rust pathogen of Arabidopsis thaliana.</title>
        <authorList>
            <person name="Kemen E."/>
            <person name="Gardiner A."/>
            <person name="Schultz-Larsen T."/>
            <person name="Kemen A.C."/>
            <person name="Balmuth A.L."/>
            <person name="Robert-Seilaniantz A."/>
            <person name="Bailey K."/>
            <person name="Holub E."/>
            <person name="Studholme D.J."/>
            <person name="Maclean D."/>
            <person name="Jones J.D."/>
        </authorList>
    </citation>
    <scope>NUCLEOTIDE SEQUENCE</scope>
</reference>
<feature type="region of interest" description="Disordered" evidence="1">
    <location>
        <begin position="603"/>
        <end position="628"/>
    </location>
</feature>
<feature type="region of interest" description="Disordered" evidence="1">
    <location>
        <begin position="447"/>
        <end position="485"/>
    </location>
</feature>
<accession>F0WI98</accession>
<feature type="compositionally biased region" description="Basic and acidic residues" evidence="1">
    <location>
        <begin position="472"/>
        <end position="485"/>
    </location>
</feature>